<sequence>MKKPRALGLILVALACASAACSAPAAAPATPGQSAQSASSASGAASAATGWALVPANGAANIKAAGLEVLTSEGSAEHYHAHLDVYSDGSHVPVPADIGFSFGADGQPNGISALHTHDTTGIVHVEAPVAGLAYTVGQVLTEWGVLGSNGSMPGSTISEWSVYINGAKQSGDPRGMVLAGHAEIALVHGSAPADLPASYTFPSGY</sequence>
<accession>A0AB39L5U8</accession>
<dbReference type="PROSITE" id="PS51257">
    <property type="entry name" value="PROKAR_LIPOPROTEIN"/>
    <property type="match status" value="1"/>
</dbReference>
<dbReference type="RefSeq" id="WP_369046589.1">
    <property type="nucleotide sequence ID" value="NZ_CP163302.1"/>
</dbReference>
<feature type="signal peptide" evidence="1">
    <location>
        <begin position="1"/>
        <end position="25"/>
    </location>
</feature>
<organism evidence="2">
    <name type="scientific">Sinomonas puerhi</name>
    <dbReference type="NCBI Taxonomy" id="3238584"/>
    <lineage>
        <taxon>Bacteria</taxon>
        <taxon>Bacillati</taxon>
        <taxon>Actinomycetota</taxon>
        <taxon>Actinomycetes</taxon>
        <taxon>Micrococcales</taxon>
        <taxon>Micrococcaceae</taxon>
        <taxon>Sinomonas</taxon>
    </lineage>
</organism>
<feature type="chain" id="PRO_5044314804" evidence="1">
    <location>
        <begin position="26"/>
        <end position="205"/>
    </location>
</feature>
<dbReference type="KEGG" id="spue:AB5L97_04220"/>
<dbReference type="EMBL" id="CP163302">
    <property type="protein sequence ID" value="XDP46230.1"/>
    <property type="molecule type" value="Genomic_DNA"/>
</dbReference>
<evidence type="ECO:0000313" key="2">
    <source>
        <dbReference type="EMBL" id="XDP46230.1"/>
    </source>
</evidence>
<keyword evidence="1" id="KW-0732">Signal</keyword>
<gene>
    <name evidence="2" type="ORF">AB5L97_04220</name>
</gene>
<name>A0AB39L5U8_9MICC</name>
<evidence type="ECO:0000256" key="1">
    <source>
        <dbReference type="SAM" id="SignalP"/>
    </source>
</evidence>
<reference evidence="2" key="1">
    <citation type="submission" date="2024-07" db="EMBL/GenBank/DDBJ databases">
        <authorList>
            <person name="fu j."/>
        </authorList>
    </citation>
    <scope>NUCLEOTIDE SEQUENCE</scope>
    <source>
        <strain evidence="2">P10A9</strain>
    </source>
</reference>
<dbReference type="AlphaFoldDB" id="A0AB39L5U8"/>
<proteinExistence type="predicted"/>
<protein>
    <submittedName>
        <fullName evidence="2">Uncharacterized protein</fullName>
    </submittedName>
</protein>